<evidence type="ECO:0000313" key="2">
    <source>
        <dbReference type="EMBL" id="TFK35495.1"/>
    </source>
</evidence>
<protein>
    <submittedName>
        <fullName evidence="2">Uncharacterized protein</fullName>
    </submittedName>
</protein>
<dbReference type="AlphaFoldDB" id="A0A5C3LRR9"/>
<organism evidence="2 3">
    <name type="scientific">Crucibulum laeve</name>
    <dbReference type="NCBI Taxonomy" id="68775"/>
    <lineage>
        <taxon>Eukaryota</taxon>
        <taxon>Fungi</taxon>
        <taxon>Dikarya</taxon>
        <taxon>Basidiomycota</taxon>
        <taxon>Agaricomycotina</taxon>
        <taxon>Agaricomycetes</taxon>
        <taxon>Agaricomycetidae</taxon>
        <taxon>Agaricales</taxon>
        <taxon>Agaricineae</taxon>
        <taxon>Nidulariaceae</taxon>
        <taxon>Crucibulum</taxon>
    </lineage>
</organism>
<feature type="region of interest" description="Disordered" evidence="1">
    <location>
        <begin position="27"/>
        <end position="92"/>
    </location>
</feature>
<keyword evidence="3" id="KW-1185">Reference proteome</keyword>
<feature type="compositionally biased region" description="Polar residues" evidence="1">
    <location>
        <begin position="62"/>
        <end position="75"/>
    </location>
</feature>
<reference evidence="2 3" key="1">
    <citation type="journal article" date="2019" name="Nat. Ecol. Evol.">
        <title>Megaphylogeny resolves global patterns of mushroom evolution.</title>
        <authorList>
            <person name="Varga T."/>
            <person name="Krizsan K."/>
            <person name="Foldi C."/>
            <person name="Dima B."/>
            <person name="Sanchez-Garcia M."/>
            <person name="Sanchez-Ramirez S."/>
            <person name="Szollosi G.J."/>
            <person name="Szarkandi J.G."/>
            <person name="Papp V."/>
            <person name="Albert L."/>
            <person name="Andreopoulos W."/>
            <person name="Angelini C."/>
            <person name="Antonin V."/>
            <person name="Barry K.W."/>
            <person name="Bougher N.L."/>
            <person name="Buchanan P."/>
            <person name="Buyck B."/>
            <person name="Bense V."/>
            <person name="Catcheside P."/>
            <person name="Chovatia M."/>
            <person name="Cooper J."/>
            <person name="Damon W."/>
            <person name="Desjardin D."/>
            <person name="Finy P."/>
            <person name="Geml J."/>
            <person name="Haridas S."/>
            <person name="Hughes K."/>
            <person name="Justo A."/>
            <person name="Karasinski D."/>
            <person name="Kautmanova I."/>
            <person name="Kiss B."/>
            <person name="Kocsube S."/>
            <person name="Kotiranta H."/>
            <person name="LaButti K.M."/>
            <person name="Lechner B.E."/>
            <person name="Liimatainen K."/>
            <person name="Lipzen A."/>
            <person name="Lukacs Z."/>
            <person name="Mihaltcheva S."/>
            <person name="Morgado L.N."/>
            <person name="Niskanen T."/>
            <person name="Noordeloos M.E."/>
            <person name="Ohm R.A."/>
            <person name="Ortiz-Santana B."/>
            <person name="Ovrebo C."/>
            <person name="Racz N."/>
            <person name="Riley R."/>
            <person name="Savchenko A."/>
            <person name="Shiryaev A."/>
            <person name="Soop K."/>
            <person name="Spirin V."/>
            <person name="Szebenyi C."/>
            <person name="Tomsovsky M."/>
            <person name="Tulloss R.E."/>
            <person name="Uehling J."/>
            <person name="Grigoriev I.V."/>
            <person name="Vagvolgyi C."/>
            <person name="Papp T."/>
            <person name="Martin F.M."/>
            <person name="Miettinen O."/>
            <person name="Hibbett D.S."/>
            <person name="Nagy L.G."/>
        </authorList>
    </citation>
    <scope>NUCLEOTIDE SEQUENCE [LARGE SCALE GENOMIC DNA]</scope>
    <source>
        <strain evidence="2 3">CBS 166.37</strain>
    </source>
</reference>
<proteinExistence type="predicted"/>
<dbReference type="Proteomes" id="UP000308652">
    <property type="component" value="Unassembled WGS sequence"/>
</dbReference>
<sequence>MPVPARKLASGIRFLYPQVPERSAVMALPEKARKRSKKLKLNSPLPAPPTRPDSPTRLDKTTVPSNLDNTTQAIPSSEILPSARTPKMNVTGWPPKSNKNFEYIELSSHNRVVTGLSMISSASCLQGGEGFQPLDPILNPIEPIWCLWARDQNVDIPTIECVTGDVLLDATPPAWLGNFGVRSMNQESCPACQKEAVVKATGGCPPPLNNLQSKASTIPTTNNTS</sequence>
<accession>A0A5C3LRR9</accession>
<gene>
    <name evidence="2" type="ORF">BDQ12DRAFT_318841</name>
</gene>
<evidence type="ECO:0000256" key="1">
    <source>
        <dbReference type="SAM" id="MobiDB-lite"/>
    </source>
</evidence>
<evidence type="ECO:0000313" key="3">
    <source>
        <dbReference type="Proteomes" id="UP000308652"/>
    </source>
</evidence>
<dbReference type="EMBL" id="ML213621">
    <property type="protein sequence ID" value="TFK35495.1"/>
    <property type="molecule type" value="Genomic_DNA"/>
</dbReference>
<name>A0A5C3LRR9_9AGAR</name>